<keyword evidence="5" id="KW-1185">Reference proteome</keyword>
<dbReference type="HOGENOM" id="CLU_003827_1_0_9"/>
<keyword evidence="2" id="KW-0479">Metal-binding</keyword>
<dbReference type="Gene3D" id="3.40.50.80">
    <property type="entry name" value="Nucleotide-binding domain of ferredoxin-NADP reductase (FNR) module"/>
    <property type="match status" value="1"/>
</dbReference>
<dbReference type="GO" id="GO:0050660">
    <property type="term" value="F:flavin adenine dinucleotide binding"/>
    <property type="evidence" value="ECO:0007669"/>
    <property type="project" value="InterPro"/>
</dbReference>
<feature type="binding site" evidence="2">
    <location>
        <position position="227"/>
    </location>
    <ligand>
        <name>[2Fe-2S] cluster</name>
        <dbReference type="ChEBI" id="CHEBI:190135"/>
    </ligand>
</feature>
<sequence>MYRVMKRRQLAAAPSIILLEVEAPAVAKKVEPGQFVIVRMDEKSERIPLTVTDFNREKGTITIVIQDVGYSSAMINEMQEGSYFQDFVGPLGVPSEIENYGTVVCIGGGLGVAPVYPIARALKEAGNKVISVIGAKNADILILEEEMSAISDEVVVTTDDGSKGVKGFVTNGLDSILQKGIKVDAVWAIGPVVMMKSVANFTRPLGLKTIVSMNPIMVDGTGMCGACRISVGGETKFACVDGPEFDGHLVDFDLAMKRLAFYRDEEERAKIGKNCDCGKGGAQ</sequence>
<dbReference type="Pfam" id="PF10418">
    <property type="entry name" value="DHODB_Fe-S_bind"/>
    <property type="match status" value="1"/>
</dbReference>
<dbReference type="EMBL" id="CP007032">
    <property type="protein sequence ID" value="AHF07396.1"/>
    <property type="molecule type" value="Genomic_DNA"/>
</dbReference>
<evidence type="ECO:0000313" key="5">
    <source>
        <dbReference type="Proteomes" id="UP000010847"/>
    </source>
</evidence>
<accession>W0EE97</accession>
<evidence type="ECO:0000256" key="2">
    <source>
        <dbReference type="PIRSR" id="PIRSR006816-2"/>
    </source>
</evidence>
<feature type="binding site" evidence="2">
    <location>
        <position position="239"/>
    </location>
    <ligand>
        <name>[2Fe-2S] cluster</name>
        <dbReference type="ChEBI" id="CHEBI:190135"/>
    </ligand>
</feature>
<dbReference type="InterPro" id="IPR001433">
    <property type="entry name" value="OxRdtase_FAD/NAD-bd"/>
</dbReference>
<keyword evidence="2" id="KW-0408">Iron</keyword>
<feature type="binding site" evidence="1">
    <location>
        <begin position="64"/>
        <end position="66"/>
    </location>
    <ligand>
        <name>FAD</name>
        <dbReference type="ChEBI" id="CHEBI:57692"/>
    </ligand>
</feature>
<comment type="cofactor">
    <cofactor evidence="1">
        <name>FAD</name>
        <dbReference type="ChEBI" id="CHEBI:57692"/>
    </cofactor>
    <text evidence="1">Binds 1 FAD per subunit.</text>
</comment>
<dbReference type="Proteomes" id="UP000010847">
    <property type="component" value="Chromosome"/>
</dbReference>
<dbReference type="AlphaFoldDB" id="W0EE97"/>
<dbReference type="InterPro" id="IPR017927">
    <property type="entry name" value="FAD-bd_FR_type"/>
</dbReference>
<dbReference type="PROSITE" id="PS51384">
    <property type="entry name" value="FAD_FR"/>
    <property type="match status" value="1"/>
</dbReference>
<feature type="binding site" evidence="2">
    <location>
        <position position="224"/>
    </location>
    <ligand>
        <name>[2Fe-2S] cluster</name>
        <dbReference type="ChEBI" id="CHEBI:190135"/>
    </ligand>
</feature>
<dbReference type="RefSeq" id="WP_006716072.1">
    <property type="nucleotide sequence ID" value="NZ_CP007032.1"/>
</dbReference>
<dbReference type="GO" id="GO:0006221">
    <property type="term" value="P:pyrimidine nucleotide biosynthetic process"/>
    <property type="evidence" value="ECO:0007669"/>
    <property type="project" value="InterPro"/>
</dbReference>
<dbReference type="GO" id="GO:0051537">
    <property type="term" value="F:2 iron, 2 sulfur cluster binding"/>
    <property type="evidence" value="ECO:0007669"/>
    <property type="project" value="UniProtKB-KW"/>
</dbReference>
<dbReference type="SUPFAM" id="SSF63380">
    <property type="entry name" value="Riboflavin synthase domain-like"/>
    <property type="match status" value="1"/>
</dbReference>
<dbReference type="STRING" id="871968.DESME_10410"/>
<keyword evidence="1" id="KW-0285">Flavoprotein</keyword>
<dbReference type="KEGG" id="dmt:DESME_10410"/>
<dbReference type="InterPro" id="IPR050353">
    <property type="entry name" value="PyrK_electron_transfer"/>
</dbReference>
<evidence type="ECO:0000259" key="3">
    <source>
        <dbReference type="PROSITE" id="PS51384"/>
    </source>
</evidence>
<keyword evidence="4" id="KW-0560">Oxidoreductase</keyword>
<dbReference type="GO" id="GO:0046872">
    <property type="term" value="F:metal ion binding"/>
    <property type="evidence" value="ECO:0007669"/>
    <property type="project" value="UniProtKB-KW"/>
</dbReference>
<dbReference type="EC" id="1.18.1.2" evidence="4"/>
<gene>
    <name evidence="4" type="ORF">DESME_10410</name>
</gene>
<dbReference type="PANTHER" id="PTHR43513:SF3">
    <property type="entry name" value="DIHYDROOROTATE DEHYDROGENASE B (NAD(+)), ELECTRON TRANSFER SUBUNIT-RELATED"/>
    <property type="match status" value="1"/>
</dbReference>
<dbReference type="OrthoDB" id="9778346at2"/>
<dbReference type="SUPFAM" id="SSF52343">
    <property type="entry name" value="Ferredoxin reductase-like, C-terminal NADP-linked domain"/>
    <property type="match status" value="1"/>
</dbReference>
<protein>
    <submittedName>
        <fullName evidence="4">Ferredoxin-NADP(+) reductase subunit alpha</fullName>
        <ecNumber evidence="4">1.18.1.2</ecNumber>
    </submittedName>
</protein>
<dbReference type="GO" id="GO:0004324">
    <property type="term" value="F:ferredoxin-NADP+ reductase activity"/>
    <property type="evidence" value="ECO:0007669"/>
    <property type="project" value="UniProtKB-EC"/>
</dbReference>
<dbReference type="eggNOG" id="COG0543">
    <property type="taxonomic scope" value="Bacteria"/>
</dbReference>
<dbReference type="InterPro" id="IPR039261">
    <property type="entry name" value="FNR_nucleotide-bd"/>
</dbReference>
<organism evidence="4 5">
    <name type="scientific">Desulfitobacterium metallireducens DSM 15288</name>
    <dbReference type="NCBI Taxonomy" id="871968"/>
    <lineage>
        <taxon>Bacteria</taxon>
        <taxon>Bacillati</taxon>
        <taxon>Bacillota</taxon>
        <taxon>Clostridia</taxon>
        <taxon>Eubacteriales</taxon>
        <taxon>Desulfitobacteriaceae</taxon>
        <taxon>Desulfitobacterium</taxon>
    </lineage>
</organism>
<dbReference type="InterPro" id="IPR012165">
    <property type="entry name" value="Cyt_c3_hydrogenase_gsu"/>
</dbReference>
<evidence type="ECO:0000256" key="1">
    <source>
        <dbReference type="PIRSR" id="PIRSR006816-1"/>
    </source>
</evidence>
<name>W0EE97_9FIRM</name>
<evidence type="ECO:0000313" key="4">
    <source>
        <dbReference type="EMBL" id="AHF07396.1"/>
    </source>
</evidence>
<dbReference type="CDD" id="cd06219">
    <property type="entry name" value="DHOD_e_trans_like1"/>
    <property type="match status" value="1"/>
</dbReference>
<proteinExistence type="predicted"/>
<keyword evidence="2" id="KW-0001">2Fe-2S</keyword>
<dbReference type="InterPro" id="IPR017938">
    <property type="entry name" value="Riboflavin_synthase-like_b-brl"/>
</dbReference>
<dbReference type="NCBIfam" id="NF004862">
    <property type="entry name" value="PRK06222.1"/>
    <property type="match status" value="1"/>
</dbReference>
<keyword evidence="1" id="KW-0274">FAD</keyword>
<keyword evidence="2" id="KW-0411">Iron-sulfur</keyword>
<feature type="domain" description="FAD-binding FR-type" evidence="3">
    <location>
        <begin position="1"/>
        <end position="97"/>
    </location>
</feature>
<dbReference type="Gene3D" id="2.40.30.10">
    <property type="entry name" value="Translation factors"/>
    <property type="match status" value="1"/>
</dbReference>
<dbReference type="Pfam" id="PF00175">
    <property type="entry name" value="NAD_binding_1"/>
    <property type="match status" value="1"/>
</dbReference>
<dbReference type="PANTHER" id="PTHR43513">
    <property type="entry name" value="DIHYDROOROTATE DEHYDROGENASE B (NAD(+)), ELECTRON TRANSFER SUBUNIT"/>
    <property type="match status" value="1"/>
</dbReference>
<reference evidence="4 5" key="1">
    <citation type="submission" date="2013-12" db="EMBL/GenBank/DDBJ databases">
        <authorList>
            <consortium name="DOE Joint Genome Institute"/>
            <person name="Smidt H."/>
            <person name="Huntemann M."/>
            <person name="Han J."/>
            <person name="Chen A."/>
            <person name="Kyrpides N."/>
            <person name="Mavromatis K."/>
            <person name="Markowitz V."/>
            <person name="Palaniappan K."/>
            <person name="Ivanova N."/>
            <person name="Schaumberg A."/>
            <person name="Pati A."/>
            <person name="Liolios K."/>
            <person name="Nordberg H.P."/>
            <person name="Cantor M.N."/>
            <person name="Hua S.X."/>
            <person name="Woyke T."/>
        </authorList>
    </citation>
    <scope>NUCLEOTIDE SEQUENCE [LARGE SCALE GENOMIC DNA]</scope>
    <source>
        <strain evidence="5">DSM 15288</strain>
    </source>
</reference>
<comment type="cofactor">
    <cofactor evidence="2">
        <name>[2Fe-2S] cluster</name>
        <dbReference type="ChEBI" id="CHEBI:190135"/>
    </cofactor>
    <text evidence="2">Binds 1 [2Fe-2S] cluster per subunit.</text>
</comment>
<dbReference type="InterPro" id="IPR019480">
    <property type="entry name" value="Dihydroorotate_DH_Fe-S-bd"/>
</dbReference>
<dbReference type="PIRSF" id="PIRSF006816">
    <property type="entry name" value="Cyc3_hyd_g"/>
    <property type="match status" value="1"/>
</dbReference>